<dbReference type="InterPro" id="IPR058716">
    <property type="entry name" value="WNWW_dom-containing"/>
</dbReference>
<proteinExistence type="predicted"/>
<dbReference type="Pfam" id="PF26484">
    <property type="entry name" value="WNWW"/>
    <property type="match status" value="1"/>
</dbReference>
<name>A0A830G8K7_9EURY</name>
<dbReference type="EMBL" id="BMOQ01000003">
    <property type="protein sequence ID" value="GGN12108.1"/>
    <property type="molecule type" value="Genomic_DNA"/>
</dbReference>
<protein>
    <submittedName>
        <fullName evidence="1">Uncharacterized protein</fullName>
    </submittedName>
</protein>
<gene>
    <name evidence="1" type="ORF">GCM10009021_10080</name>
</gene>
<dbReference type="AlphaFoldDB" id="A0A830G8K7"/>
<organism evidence="1 2">
    <name type="scientific">Halarchaeum nitratireducens</name>
    <dbReference type="NCBI Taxonomy" id="489913"/>
    <lineage>
        <taxon>Archaea</taxon>
        <taxon>Methanobacteriati</taxon>
        <taxon>Methanobacteriota</taxon>
        <taxon>Stenosarchaea group</taxon>
        <taxon>Halobacteria</taxon>
        <taxon>Halobacteriales</taxon>
        <taxon>Halobacteriaceae</taxon>
    </lineage>
</organism>
<keyword evidence="2" id="KW-1185">Reference proteome</keyword>
<evidence type="ECO:0000313" key="1">
    <source>
        <dbReference type="EMBL" id="GGN12108.1"/>
    </source>
</evidence>
<accession>A0A830G8K7</accession>
<dbReference type="Proteomes" id="UP000608850">
    <property type="component" value="Unassembled WGS sequence"/>
</dbReference>
<reference evidence="1 2" key="1">
    <citation type="journal article" date="2019" name="Int. J. Syst. Evol. Microbiol.">
        <title>The Global Catalogue of Microorganisms (GCM) 10K type strain sequencing project: providing services to taxonomists for standard genome sequencing and annotation.</title>
        <authorList>
            <consortium name="The Broad Institute Genomics Platform"/>
            <consortium name="The Broad Institute Genome Sequencing Center for Infectious Disease"/>
            <person name="Wu L."/>
            <person name="Ma J."/>
        </authorList>
    </citation>
    <scope>NUCLEOTIDE SEQUENCE [LARGE SCALE GENOMIC DNA]</scope>
    <source>
        <strain evidence="1 2">JCM 16331</strain>
    </source>
</reference>
<evidence type="ECO:0000313" key="2">
    <source>
        <dbReference type="Proteomes" id="UP000608850"/>
    </source>
</evidence>
<sequence length="129" mass="14262">MDRRERGVRARTGMVPASHSEVRVGGTLFGPGRRVSRVTRSVDAFADALAVFPGSEAERNAVARIAADLAASGRYERDAGHELAPAEVVEHLRDAPEGRVASRWNWWIGSLDLAYGGYGEFAVRRWRER</sequence>
<comment type="caution">
    <text evidence="1">The sequence shown here is derived from an EMBL/GenBank/DDBJ whole genome shotgun (WGS) entry which is preliminary data.</text>
</comment>